<dbReference type="RefSeq" id="WP_093054198.1">
    <property type="nucleotide sequence ID" value="NZ_FOGT01000014.1"/>
</dbReference>
<dbReference type="AlphaFoldDB" id="A0A1H9W4T3"/>
<evidence type="ECO:0000256" key="1">
    <source>
        <dbReference type="SAM" id="Phobius"/>
    </source>
</evidence>
<feature type="transmembrane region" description="Helical" evidence="1">
    <location>
        <begin position="69"/>
        <end position="88"/>
    </location>
</feature>
<feature type="transmembrane region" description="Helical" evidence="1">
    <location>
        <begin position="108"/>
        <end position="128"/>
    </location>
</feature>
<keyword evidence="1" id="KW-0812">Transmembrane</keyword>
<keyword evidence="1" id="KW-0472">Membrane</keyword>
<feature type="transmembrane region" description="Helical" evidence="1">
    <location>
        <begin position="42"/>
        <end position="62"/>
    </location>
</feature>
<dbReference type="EMBL" id="FOGT01000014">
    <property type="protein sequence ID" value="SES28771.1"/>
    <property type="molecule type" value="Genomic_DNA"/>
</dbReference>
<evidence type="ECO:0000313" key="3">
    <source>
        <dbReference type="Proteomes" id="UP000198571"/>
    </source>
</evidence>
<protein>
    <submittedName>
        <fullName evidence="2">Uncharacterized protein</fullName>
    </submittedName>
</protein>
<name>A0A1H9W4T3_9BACI</name>
<proteinExistence type="predicted"/>
<keyword evidence="1" id="KW-1133">Transmembrane helix</keyword>
<organism evidence="2 3">
    <name type="scientific">Salipaludibacillus aurantiacus</name>
    <dbReference type="NCBI Taxonomy" id="1601833"/>
    <lineage>
        <taxon>Bacteria</taxon>
        <taxon>Bacillati</taxon>
        <taxon>Bacillota</taxon>
        <taxon>Bacilli</taxon>
        <taxon>Bacillales</taxon>
        <taxon>Bacillaceae</taxon>
    </lineage>
</organism>
<evidence type="ECO:0000313" key="2">
    <source>
        <dbReference type="EMBL" id="SES28771.1"/>
    </source>
</evidence>
<sequence length="140" mass="14835">MIQSVQIGILGGIAGGIVFGILMQMMGMMAMIAMMAGSESLFIGWLVHMVISIIFGAAFGLGAANMSNIWLFSIMFGILIWIIGPLVAMPLFMGIGTQLSQAFAPDQLMSLGTHIFYSLIVGSVYKLAGVKITKEKPSAA</sequence>
<feature type="transmembrane region" description="Helical" evidence="1">
    <location>
        <begin position="7"/>
        <end position="36"/>
    </location>
</feature>
<keyword evidence="3" id="KW-1185">Reference proteome</keyword>
<reference evidence="3" key="1">
    <citation type="submission" date="2016-10" db="EMBL/GenBank/DDBJ databases">
        <authorList>
            <person name="Varghese N."/>
            <person name="Submissions S."/>
        </authorList>
    </citation>
    <scope>NUCLEOTIDE SEQUENCE [LARGE SCALE GENOMIC DNA]</scope>
    <source>
        <strain evidence="3">S9</strain>
    </source>
</reference>
<gene>
    <name evidence="2" type="ORF">SAMN05518684_11465</name>
</gene>
<dbReference type="OrthoDB" id="2973818at2"/>
<accession>A0A1H9W4T3</accession>
<dbReference type="STRING" id="1601833.SAMN05518684_11465"/>
<dbReference type="Proteomes" id="UP000198571">
    <property type="component" value="Unassembled WGS sequence"/>
</dbReference>